<sequence length="60" mass="7199">MGLTEQFFGSAAEKFTECVEIKIAELNEKHKNFLSEQNIDLNDSYIITFWTKRDRQDWIR</sequence>
<gene>
    <name evidence="1" type="ORF">SAMN05216324_104147</name>
</gene>
<organism evidence="1 2">
    <name type="scientific">Chryseobacterium limigenitum</name>
    <dbReference type="NCBI Taxonomy" id="1612149"/>
    <lineage>
        <taxon>Bacteria</taxon>
        <taxon>Pseudomonadati</taxon>
        <taxon>Bacteroidota</taxon>
        <taxon>Flavobacteriia</taxon>
        <taxon>Flavobacteriales</taxon>
        <taxon>Weeksellaceae</taxon>
        <taxon>Chryseobacterium group</taxon>
        <taxon>Chryseobacterium</taxon>
    </lineage>
</organism>
<dbReference type="Proteomes" id="UP000182034">
    <property type="component" value="Unassembled WGS sequence"/>
</dbReference>
<reference evidence="2" key="1">
    <citation type="submission" date="2016-10" db="EMBL/GenBank/DDBJ databases">
        <authorList>
            <person name="Varghese N."/>
            <person name="Submissions S."/>
        </authorList>
    </citation>
    <scope>NUCLEOTIDE SEQUENCE [LARGE SCALE GENOMIC DNA]</scope>
    <source>
        <strain evidence="2">SUR2</strain>
    </source>
</reference>
<evidence type="ECO:0000313" key="2">
    <source>
        <dbReference type="Proteomes" id="UP000182034"/>
    </source>
</evidence>
<keyword evidence="2" id="KW-1185">Reference proteome</keyword>
<dbReference type="EMBL" id="FPKW01000004">
    <property type="protein sequence ID" value="SFZ93122.1"/>
    <property type="molecule type" value="Genomic_DNA"/>
</dbReference>
<accession>A0A1K2ILI3</accession>
<protein>
    <submittedName>
        <fullName evidence="1">Uncharacterized protein</fullName>
    </submittedName>
</protein>
<proteinExistence type="predicted"/>
<dbReference type="OrthoDB" id="1263824at2"/>
<evidence type="ECO:0000313" key="1">
    <source>
        <dbReference type="EMBL" id="SFZ93122.1"/>
    </source>
</evidence>
<name>A0A1K2ILI3_9FLAO</name>
<dbReference type="AlphaFoldDB" id="A0A1K2ILI3"/>
<dbReference type="RefSeq" id="WP_072408706.1">
    <property type="nucleotide sequence ID" value="NZ_FPKW01000004.1"/>
</dbReference>